<dbReference type="STRING" id="119641.SAMN05421842_11330"/>
<accession>A0A1I1MZV1</accession>
<dbReference type="AlphaFoldDB" id="A0A1I1MZV1"/>
<protein>
    <submittedName>
        <fullName evidence="2">Transporter family-2 protein</fullName>
    </submittedName>
</protein>
<sequence length="151" mass="16546">MLCISLLTAFLAGVSIVVARIINSSLAEKIGTFQGTFFNFAIGLFFSFIFLLLSNESLYISSVKLQSIPLWSYLGGIAGILVIVLSNYITPKISAFYLTLIIFIGQLFVGIIIDYFTLNELSIGKVIGGFLVLIGLTYNLLIDKNNVLNEC</sequence>
<gene>
    <name evidence="2" type="ORF">SAMN05421842_11330</name>
</gene>
<keyword evidence="1" id="KW-0812">Transmembrane</keyword>
<keyword evidence="3" id="KW-1185">Reference proteome</keyword>
<evidence type="ECO:0000256" key="1">
    <source>
        <dbReference type="SAM" id="Phobius"/>
    </source>
</evidence>
<reference evidence="2 3" key="1">
    <citation type="submission" date="2016-10" db="EMBL/GenBank/DDBJ databases">
        <authorList>
            <person name="de Groot N.N."/>
        </authorList>
    </citation>
    <scope>NUCLEOTIDE SEQUENCE [LARGE SCALE GENOMIC DNA]</scope>
    <source>
        <strain evidence="2 3">DSM 12992</strain>
    </source>
</reference>
<dbReference type="InterPro" id="IPR006750">
    <property type="entry name" value="YdcZ"/>
</dbReference>
<dbReference type="Proteomes" id="UP000199263">
    <property type="component" value="Unassembled WGS sequence"/>
</dbReference>
<evidence type="ECO:0000313" key="3">
    <source>
        <dbReference type="Proteomes" id="UP000199263"/>
    </source>
</evidence>
<dbReference type="Pfam" id="PF04657">
    <property type="entry name" value="DMT_YdcZ"/>
    <property type="match status" value="1"/>
</dbReference>
<dbReference type="RefSeq" id="WP_090091355.1">
    <property type="nucleotide sequence ID" value="NZ_FOMG01000013.1"/>
</dbReference>
<feature type="transmembrane region" description="Helical" evidence="1">
    <location>
        <begin position="95"/>
        <end position="116"/>
    </location>
</feature>
<dbReference type="GO" id="GO:0005886">
    <property type="term" value="C:plasma membrane"/>
    <property type="evidence" value="ECO:0007669"/>
    <property type="project" value="TreeGrafter"/>
</dbReference>
<keyword evidence="1" id="KW-0472">Membrane</keyword>
<feature type="transmembrane region" description="Helical" evidence="1">
    <location>
        <begin position="35"/>
        <end position="58"/>
    </location>
</feature>
<evidence type="ECO:0000313" key="2">
    <source>
        <dbReference type="EMBL" id="SFC90984.1"/>
    </source>
</evidence>
<dbReference type="OrthoDB" id="1654616at2"/>
<dbReference type="EMBL" id="FOMG01000013">
    <property type="protein sequence ID" value="SFC90984.1"/>
    <property type="molecule type" value="Genomic_DNA"/>
</dbReference>
<feature type="transmembrane region" description="Helical" evidence="1">
    <location>
        <begin position="123"/>
        <end position="142"/>
    </location>
</feature>
<dbReference type="PANTHER" id="PTHR34821:SF2">
    <property type="entry name" value="INNER MEMBRANE PROTEIN YDCZ"/>
    <property type="match status" value="1"/>
</dbReference>
<feature type="transmembrane region" description="Helical" evidence="1">
    <location>
        <begin position="70"/>
        <end position="89"/>
    </location>
</feature>
<organism evidence="2 3">
    <name type="scientific">Clostridium uliginosum</name>
    <dbReference type="NCBI Taxonomy" id="119641"/>
    <lineage>
        <taxon>Bacteria</taxon>
        <taxon>Bacillati</taxon>
        <taxon>Bacillota</taxon>
        <taxon>Clostridia</taxon>
        <taxon>Eubacteriales</taxon>
        <taxon>Clostridiaceae</taxon>
        <taxon>Clostridium</taxon>
    </lineage>
</organism>
<dbReference type="PANTHER" id="PTHR34821">
    <property type="entry name" value="INNER MEMBRANE PROTEIN YDCZ"/>
    <property type="match status" value="1"/>
</dbReference>
<keyword evidence="1" id="KW-1133">Transmembrane helix</keyword>
<name>A0A1I1MZV1_9CLOT</name>
<proteinExistence type="predicted"/>